<comment type="caution">
    <text evidence="1">The sequence shown here is derived from an EMBL/GenBank/DDBJ whole genome shotgun (WGS) entry which is preliminary data.</text>
</comment>
<evidence type="ECO:0000313" key="1">
    <source>
        <dbReference type="EMBL" id="KAA4755852.1"/>
    </source>
</evidence>
<reference evidence="1 2" key="1">
    <citation type="journal article" date="2019" name="Nat. Med.">
        <title>A library of human gut bacterial isolates paired with longitudinal multiomics data enables mechanistic microbiome research.</title>
        <authorList>
            <person name="Poyet M."/>
            <person name="Groussin M."/>
            <person name="Gibbons S.M."/>
            <person name="Avila-Pacheco J."/>
            <person name="Jiang X."/>
            <person name="Kearney S.M."/>
            <person name="Perrotta A.R."/>
            <person name="Berdy B."/>
            <person name="Zhao S."/>
            <person name="Lieberman T.D."/>
            <person name="Swanson P.K."/>
            <person name="Smith M."/>
            <person name="Roesemann S."/>
            <person name="Alexander J.E."/>
            <person name="Rich S.A."/>
            <person name="Livny J."/>
            <person name="Vlamakis H."/>
            <person name="Clish C."/>
            <person name="Bullock K."/>
            <person name="Deik A."/>
            <person name="Scott J."/>
            <person name="Pierce K.A."/>
            <person name="Xavier R.J."/>
            <person name="Alm E.J."/>
        </authorList>
    </citation>
    <scope>NUCLEOTIDE SEQUENCE [LARGE SCALE GENOMIC DNA]</scope>
    <source>
        <strain evidence="1 2">BIOML-A106</strain>
    </source>
</reference>
<accession>A0A5M5PNA7</accession>
<evidence type="ECO:0008006" key="3">
    <source>
        <dbReference type="Google" id="ProtNLM"/>
    </source>
</evidence>
<proteinExistence type="predicted"/>
<name>A0A5M5PNA7_BACFG</name>
<organism evidence="1 2">
    <name type="scientific">Bacteroides fragilis</name>
    <dbReference type="NCBI Taxonomy" id="817"/>
    <lineage>
        <taxon>Bacteria</taxon>
        <taxon>Pseudomonadati</taxon>
        <taxon>Bacteroidota</taxon>
        <taxon>Bacteroidia</taxon>
        <taxon>Bacteroidales</taxon>
        <taxon>Bacteroidaceae</taxon>
        <taxon>Bacteroides</taxon>
    </lineage>
</organism>
<dbReference type="AlphaFoldDB" id="A0A5M5PNA7"/>
<dbReference type="Proteomes" id="UP000479773">
    <property type="component" value="Unassembled WGS sequence"/>
</dbReference>
<dbReference type="EMBL" id="VWEQ01000002">
    <property type="protein sequence ID" value="KAA4755852.1"/>
    <property type="molecule type" value="Genomic_DNA"/>
</dbReference>
<evidence type="ECO:0000313" key="2">
    <source>
        <dbReference type="Proteomes" id="UP000479773"/>
    </source>
</evidence>
<protein>
    <recommendedName>
        <fullName evidence="3">ATP-grasp domain-containing protein</fullName>
    </recommendedName>
</protein>
<sequence>MLMTNLLYLFNPDQDLALASGEVNYMPPASARRMAEELALLPVWFADGPCSVLAPSAYNQSFLEEMLDLFPLPASLRTQAEDFSEVRSVVPWGWNPALRKRLLSLGVPDAALPSMEDIGRLRDLSHRLQAVQLLPGLQVDEVFCGESCYLTALSDCRAFVESLERCLLKAPLSGSGKGLNWCKGAFTPLIERWCARVIEQQGGVVGEPIYNKVEDFAMEFYSDGKGRITFAGYSLFRTNAGGAYEGNRLLPDAEIERRLSAYVPVAALHRLREELQRRLSVSLGTEYAGYLGVDMMICRFALLPEFRIHPCVEINLRMNMGLVSRMLYDRYVRPGAGGTFRISYHPSDGQALQEHDAMTVAHPLHTRNGRVVKGYLPLVPVRKSSRYRAYILVETGG</sequence>
<gene>
    <name evidence="1" type="ORF">F3B44_04250</name>
</gene>